<accession>A0A0E9WG49</accession>
<name>A0A0E9WG49_ANGAN</name>
<evidence type="ECO:0000313" key="1">
    <source>
        <dbReference type="EMBL" id="JAH89359.1"/>
    </source>
</evidence>
<reference evidence="1" key="2">
    <citation type="journal article" date="2015" name="Fish Shellfish Immunol.">
        <title>Early steps in the European eel (Anguilla anguilla)-Vibrio vulnificus interaction in the gills: Role of the RtxA13 toxin.</title>
        <authorList>
            <person name="Callol A."/>
            <person name="Pajuelo D."/>
            <person name="Ebbesson L."/>
            <person name="Teles M."/>
            <person name="MacKenzie S."/>
            <person name="Amaro C."/>
        </authorList>
    </citation>
    <scope>NUCLEOTIDE SEQUENCE</scope>
</reference>
<protein>
    <submittedName>
        <fullName evidence="1">Uncharacterized protein</fullName>
    </submittedName>
</protein>
<organism evidence="1">
    <name type="scientific">Anguilla anguilla</name>
    <name type="common">European freshwater eel</name>
    <name type="synonym">Muraena anguilla</name>
    <dbReference type="NCBI Taxonomy" id="7936"/>
    <lineage>
        <taxon>Eukaryota</taxon>
        <taxon>Metazoa</taxon>
        <taxon>Chordata</taxon>
        <taxon>Craniata</taxon>
        <taxon>Vertebrata</taxon>
        <taxon>Euteleostomi</taxon>
        <taxon>Actinopterygii</taxon>
        <taxon>Neopterygii</taxon>
        <taxon>Teleostei</taxon>
        <taxon>Anguilliformes</taxon>
        <taxon>Anguillidae</taxon>
        <taxon>Anguilla</taxon>
    </lineage>
</organism>
<sequence>MLKTVRQQTRSCFLNAHAKLTQPLLKSMKQNGGGGFLCGLKHSTPPHQVTVPGTHRSPYRNQQCEYNFTVSRIVTIMDKH</sequence>
<dbReference type="AlphaFoldDB" id="A0A0E9WG49"/>
<reference evidence="1" key="1">
    <citation type="submission" date="2014-11" db="EMBL/GenBank/DDBJ databases">
        <authorList>
            <person name="Amaro Gonzalez C."/>
        </authorList>
    </citation>
    <scope>NUCLEOTIDE SEQUENCE</scope>
</reference>
<proteinExistence type="predicted"/>
<dbReference type="EMBL" id="GBXM01019218">
    <property type="protein sequence ID" value="JAH89359.1"/>
    <property type="molecule type" value="Transcribed_RNA"/>
</dbReference>